<reference evidence="1" key="1">
    <citation type="submission" date="2014-09" db="EMBL/GenBank/DDBJ databases">
        <authorList>
            <person name="Magalhaes I.L.F."/>
            <person name="Oliveira U."/>
            <person name="Santos F.R."/>
            <person name="Vidigal T.H.D.A."/>
            <person name="Brescovit A.D."/>
            <person name="Santos A.J."/>
        </authorList>
    </citation>
    <scope>NUCLEOTIDE SEQUENCE</scope>
    <source>
        <tissue evidence="1">Shoot tissue taken approximately 20 cm above the soil surface</tissue>
    </source>
</reference>
<organism evidence="1">
    <name type="scientific">Arundo donax</name>
    <name type="common">Giant reed</name>
    <name type="synonym">Donax arundinaceus</name>
    <dbReference type="NCBI Taxonomy" id="35708"/>
    <lineage>
        <taxon>Eukaryota</taxon>
        <taxon>Viridiplantae</taxon>
        <taxon>Streptophyta</taxon>
        <taxon>Embryophyta</taxon>
        <taxon>Tracheophyta</taxon>
        <taxon>Spermatophyta</taxon>
        <taxon>Magnoliopsida</taxon>
        <taxon>Liliopsida</taxon>
        <taxon>Poales</taxon>
        <taxon>Poaceae</taxon>
        <taxon>PACMAD clade</taxon>
        <taxon>Arundinoideae</taxon>
        <taxon>Arundineae</taxon>
        <taxon>Arundo</taxon>
    </lineage>
</organism>
<evidence type="ECO:0000313" key="1">
    <source>
        <dbReference type="EMBL" id="JAD29858.1"/>
    </source>
</evidence>
<accession>A0A0A8YWQ4</accession>
<protein>
    <submittedName>
        <fullName evidence="1">Uncharacterized protein</fullName>
    </submittedName>
</protein>
<dbReference type="EMBL" id="GBRH01268037">
    <property type="protein sequence ID" value="JAD29858.1"/>
    <property type="molecule type" value="Transcribed_RNA"/>
</dbReference>
<name>A0A0A8YWQ4_ARUDO</name>
<dbReference type="AlphaFoldDB" id="A0A0A8YWQ4"/>
<sequence length="22" mass="2532">MTTAGSPLATWSQLWRGRRTRV</sequence>
<reference evidence="1" key="2">
    <citation type="journal article" date="2015" name="Data Brief">
        <title>Shoot transcriptome of the giant reed, Arundo donax.</title>
        <authorList>
            <person name="Barrero R.A."/>
            <person name="Guerrero F.D."/>
            <person name="Moolhuijzen P."/>
            <person name="Goolsby J.A."/>
            <person name="Tidwell J."/>
            <person name="Bellgard S.E."/>
            <person name="Bellgard M.I."/>
        </authorList>
    </citation>
    <scope>NUCLEOTIDE SEQUENCE</scope>
    <source>
        <tissue evidence="1">Shoot tissue taken approximately 20 cm above the soil surface</tissue>
    </source>
</reference>
<proteinExistence type="predicted"/>